<dbReference type="InterPro" id="IPR007110">
    <property type="entry name" value="Ig-like_dom"/>
</dbReference>
<feature type="domain" description="Ig-like" evidence="15">
    <location>
        <begin position="2745"/>
        <end position="2831"/>
    </location>
</feature>
<feature type="domain" description="PH" evidence="13">
    <location>
        <begin position="4206"/>
        <end position="4315"/>
    </location>
</feature>
<dbReference type="GO" id="GO:0005085">
    <property type="term" value="F:guanyl-nucleotide exchange factor activity"/>
    <property type="evidence" value="ECO:0007669"/>
    <property type="project" value="InterPro"/>
</dbReference>
<feature type="domain" description="Ig-like" evidence="15">
    <location>
        <begin position="1038"/>
        <end position="1116"/>
    </location>
</feature>
<evidence type="ECO:0000259" key="13">
    <source>
        <dbReference type="PROSITE" id="PS50003"/>
    </source>
</evidence>
<dbReference type="InterPro" id="IPR001452">
    <property type="entry name" value="SH3_domain"/>
</dbReference>
<keyword evidence="18" id="KW-1185">Reference proteome</keyword>
<feature type="domain" description="Ig-like" evidence="15">
    <location>
        <begin position="1851"/>
        <end position="1934"/>
    </location>
</feature>
<dbReference type="Gene3D" id="2.60.40.10">
    <property type="entry name" value="Immunoglobulins"/>
    <property type="match status" value="28"/>
</dbReference>
<dbReference type="FunFam" id="2.60.40.10:FF:001652">
    <property type="entry name" value="Uncharacterized protein"/>
    <property type="match status" value="1"/>
</dbReference>
<dbReference type="PROSITE" id="PS50010">
    <property type="entry name" value="DH_2"/>
    <property type="match status" value="1"/>
</dbReference>
<dbReference type="PROSITE" id="PS50002">
    <property type="entry name" value="SH3"/>
    <property type="match status" value="1"/>
</dbReference>
<dbReference type="FunFam" id="2.60.40.10:FF:000523">
    <property type="entry name" value="obscurin isoform X4"/>
    <property type="match status" value="1"/>
</dbReference>
<evidence type="ECO:0000313" key="18">
    <source>
        <dbReference type="Proteomes" id="UP000326062"/>
    </source>
</evidence>
<dbReference type="Proteomes" id="UP000326062">
    <property type="component" value="Chromosome 1"/>
</dbReference>
<evidence type="ECO:0000259" key="16">
    <source>
        <dbReference type="PROSITE" id="PS50853"/>
    </source>
</evidence>
<dbReference type="Gene3D" id="2.30.29.30">
    <property type="entry name" value="Pleckstrin-homology domain (PH domain)/Phosphotyrosine-binding domain (PTB)"/>
    <property type="match status" value="1"/>
</dbReference>
<dbReference type="CDD" id="cd00063">
    <property type="entry name" value="FN3"/>
    <property type="match status" value="1"/>
</dbReference>
<feature type="domain" description="Ig-like" evidence="15">
    <location>
        <begin position="1409"/>
        <end position="1500"/>
    </location>
</feature>
<dbReference type="InterPro" id="IPR011993">
    <property type="entry name" value="PH-like_dom_sf"/>
</dbReference>
<dbReference type="CDD" id="cd12025">
    <property type="entry name" value="SH3_Obscurin_like"/>
    <property type="match status" value="1"/>
</dbReference>
<dbReference type="FunFam" id="2.60.40.10:FF:000075">
    <property type="entry name" value="Obscurin, cytoskeletal calmodulin and titin-interacting RhoGEF"/>
    <property type="match status" value="2"/>
</dbReference>
<feature type="transmembrane region" description="Helical" evidence="11">
    <location>
        <begin position="776"/>
        <end position="797"/>
    </location>
</feature>
<feature type="region of interest" description="Disordered" evidence="10">
    <location>
        <begin position="4646"/>
        <end position="4694"/>
    </location>
</feature>
<dbReference type="InterPro" id="IPR003961">
    <property type="entry name" value="FN3_dom"/>
</dbReference>
<feature type="domain" description="Ig-like" evidence="15">
    <location>
        <begin position="1763"/>
        <end position="1846"/>
    </location>
</feature>
<feature type="compositionally biased region" description="Acidic residues" evidence="10">
    <location>
        <begin position="3088"/>
        <end position="3100"/>
    </location>
</feature>
<keyword evidence="6" id="KW-0677">Repeat</keyword>
<dbReference type="FunFam" id="2.60.40.10:FF:000917">
    <property type="entry name" value="Obscurin, cytoskeletal calmodulin and titin-interacting RhoGEF"/>
    <property type="match status" value="1"/>
</dbReference>
<feature type="transmembrane region" description="Helical" evidence="11">
    <location>
        <begin position="740"/>
        <end position="764"/>
    </location>
</feature>
<feature type="domain" description="Fibronectin type-III" evidence="16">
    <location>
        <begin position="2838"/>
        <end position="2932"/>
    </location>
</feature>
<dbReference type="SUPFAM" id="SSF48726">
    <property type="entry name" value="Immunoglobulin"/>
    <property type="match status" value="27"/>
</dbReference>
<feature type="domain" description="Ig-like" evidence="15">
    <location>
        <begin position="4325"/>
        <end position="4408"/>
    </location>
</feature>
<dbReference type="InterPro" id="IPR001849">
    <property type="entry name" value="PH_domain"/>
</dbReference>
<accession>A0A5J5N4A3</accession>
<feature type="domain" description="Ig-like" evidence="15">
    <location>
        <begin position="3681"/>
        <end position="3777"/>
    </location>
</feature>
<feature type="domain" description="SH3" evidence="12">
    <location>
        <begin position="3911"/>
        <end position="3978"/>
    </location>
</feature>
<evidence type="ECO:0000259" key="14">
    <source>
        <dbReference type="PROSITE" id="PS50010"/>
    </source>
</evidence>
<dbReference type="SMART" id="SM00060">
    <property type="entry name" value="FN3"/>
    <property type="match status" value="1"/>
</dbReference>
<feature type="domain" description="Ig-like" evidence="15">
    <location>
        <begin position="3570"/>
        <end position="3659"/>
    </location>
</feature>
<keyword evidence="11" id="KW-1133">Transmembrane helix</keyword>
<feature type="compositionally biased region" description="Basic and acidic residues" evidence="10">
    <location>
        <begin position="3103"/>
        <end position="3122"/>
    </location>
</feature>
<dbReference type="InterPro" id="IPR052385">
    <property type="entry name" value="Obscurin/Obscurin-like_Reg"/>
</dbReference>
<feature type="transmembrane region" description="Helical" evidence="11">
    <location>
        <begin position="619"/>
        <end position="640"/>
    </location>
</feature>
<dbReference type="InterPro" id="IPR000048">
    <property type="entry name" value="IQ_motif_EF-hand-BS"/>
</dbReference>
<dbReference type="FunFam" id="2.60.40.10:FF:000747">
    <property type="entry name" value="obscurin isoform X6"/>
    <property type="match status" value="1"/>
</dbReference>
<feature type="transmembrane region" description="Helical" evidence="11">
    <location>
        <begin position="809"/>
        <end position="828"/>
    </location>
</feature>
<keyword evidence="4" id="KW-0963">Cytoplasm</keyword>
<dbReference type="InterPro" id="IPR013783">
    <property type="entry name" value="Ig-like_fold"/>
</dbReference>
<dbReference type="FunFam" id="2.30.30.40:FF:000124">
    <property type="entry name" value="obscurin isoform X2"/>
    <property type="match status" value="1"/>
</dbReference>
<comment type="subcellular location">
    <subcellularLocation>
        <location evidence="1">Cytoplasm</location>
    </subcellularLocation>
</comment>
<feature type="domain" description="Ig-like" evidence="15">
    <location>
        <begin position="1675"/>
        <end position="1758"/>
    </location>
</feature>
<dbReference type="FunFam" id="2.60.40.10:FF:001295">
    <property type="entry name" value="Obscurin, cytoskeletal calmodulin and titin-interacting RhoGEF"/>
    <property type="match status" value="1"/>
</dbReference>
<evidence type="ECO:0000313" key="17">
    <source>
        <dbReference type="EMBL" id="KAB0386804.1"/>
    </source>
</evidence>
<evidence type="ECO:0000259" key="12">
    <source>
        <dbReference type="PROSITE" id="PS50002"/>
    </source>
</evidence>
<feature type="domain" description="DH" evidence="14">
    <location>
        <begin position="4004"/>
        <end position="4188"/>
    </location>
</feature>
<dbReference type="InterPro" id="IPR035526">
    <property type="entry name" value="Obscurin_SH3"/>
</dbReference>
<feature type="domain" description="Ig-like" evidence="15">
    <location>
        <begin position="391"/>
        <end position="477"/>
    </location>
</feature>
<dbReference type="InterPro" id="IPR036116">
    <property type="entry name" value="FN3_sf"/>
</dbReference>
<keyword evidence="3 9" id="KW-0728">SH3 domain</keyword>
<feature type="domain" description="Ig-like" evidence="15">
    <location>
        <begin position="1512"/>
        <end position="1582"/>
    </location>
</feature>
<feature type="region of interest" description="Disordered" evidence="10">
    <location>
        <begin position="4552"/>
        <end position="4605"/>
    </location>
</feature>
<feature type="domain" description="Ig-like" evidence="15">
    <location>
        <begin position="2382"/>
        <end position="2474"/>
    </location>
</feature>
<feature type="domain" description="Ig-like" evidence="15">
    <location>
        <begin position="2202"/>
        <end position="2287"/>
    </location>
</feature>
<evidence type="ECO:0000256" key="5">
    <source>
        <dbReference type="ARBA" id="ARBA00022553"/>
    </source>
</evidence>
<dbReference type="SMART" id="SM00408">
    <property type="entry name" value="IGc2"/>
    <property type="match status" value="25"/>
</dbReference>
<dbReference type="Pfam" id="PF00621">
    <property type="entry name" value="RhoGEF"/>
    <property type="match status" value="1"/>
</dbReference>
<dbReference type="FunFam" id="2.60.40.10:FF:000989">
    <property type="entry name" value="Obscurin, cytoskeletal calmodulin and titin-interacting RhoGEF"/>
    <property type="match status" value="1"/>
</dbReference>
<dbReference type="SUPFAM" id="SSF50044">
    <property type="entry name" value="SH3-domain"/>
    <property type="match status" value="1"/>
</dbReference>
<evidence type="ECO:0000256" key="2">
    <source>
        <dbReference type="ARBA" id="ARBA00006692"/>
    </source>
</evidence>
<comment type="caution">
    <text evidence="17">The sequence shown here is derived from an EMBL/GenBank/DDBJ whole genome shotgun (WGS) entry which is preliminary data.</text>
</comment>
<dbReference type="Pfam" id="PF07679">
    <property type="entry name" value="I-set"/>
    <property type="match status" value="26"/>
</dbReference>
<dbReference type="SUPFAM" id="SSF48065">
    <property type="entry name" value="DBL homology domain (DH-domain)"/>
    <property type="match status" value="1"/>
</dbReference>
<dbReference type="Gene3D" id="2.30.30.40">
    <property type="entry name" value="SH3 Domains"/>
    <property type="match status" value="1"/>
</dbReference>
<evidence type="ECO:0000256" key="8">
    <source>
        <dbReference type="ARBA" id="ARBA00023319"/>
    </source>
</evidence>
<dbReference type="InterPro" id="IPR036028">
    <property type="entry name" value="SH3-like_dom_sf"/>
</dbReference>
<keyword evidence="11" id="KW-0812">Transmembrane</keyword>
<dbReference type="FunFam" id="2.60.40.10:FF:001103">
    <property type="entry name" value="Obscurin, cytoskeletal calmodulin and titin-interacting RhoGEF"/>
    <property type="match status" value="1"/>
</dbReference>
<feature type="transmembrane region" description="Helical" evidence="11">
    <location>
        <begin position="652"/>
        <end position="671"/>
    </location>
</feature>
<gene>
    <name evidence="17" type="ORF">FD755_001760</name>
</gene>
<feature type="domain" description="Ig-like" evidence="15">
    <location>
        <begin position="3211"/>
        <end position="3302"/>
    </location>
</feature>
<dbReference type="PROSITE" id="PS50096">
    <property type="entry name" value="IQ"/>
    <property type="match status" value="1"/>
</dbReference>
<reference evidence="17 18" key="1">
    <citation type="submission" date="2019-06" db="EMBL/GenBank/DDBJ databases">
        <title>Discovery of a novel chromosome fission-fusion reversal in muntjac.</title>
        <authorList>
            <person name="Mudd A.B."/>
            <person name="Bredeson J.V."/>
            <person name="Baum R."/>
            <person name="Hockemeyer D."/>
            <person name="Rokhsar D.S."/>
        </authorList>
    </citation>
    <scope>NUCLEOTIDE SEQUENCE [LARGE SCALE GENOMIC DNA]</scope>
    <source>
        <strain evidence="17">UCam_UCB_Mr</strain>
        <tissue evidence="17">Fibroblast cell line</tissue>
    </source>
</reference>
<feature type="domain" description="Ig-like" evidence="15">
    <location>
        <begin position="1587"/>
        <end position="1670"/>
    </location>
</feature>
<evidence type="ECO:0000256" key="11">
    <source>
        <dbReference type="SAM" id="Phobius"/>
    </source>
</evidence>
<comment type="similarity">
    <text evidence="2">Belongs to the protein kinase superfamily. CAMK Ser/Thr protein kinase family.</text>
</comment>
<feature type="compositionally biased region" description="Polar residues" evidence="10">
    <location>
        <begin position="4677"/>
        <end position="4688"/>
    </location>
</feature>
<feature type="transmembrane region" description="Helical" evidence="11">
    <location>
        <begin position="701"/>
        <end position="719"/>
    </location>
</feature>
<evidence type="ECO:0000256" key="1">
    <source>
        <dbReference type="ARBA" id="ARBA00004496"/>
    </source>
</evidence>
<dbReference type="InterPro" id="IPR036179">
    <property type="entry name" value="Ig-like_dom_sf"/>
</dbReference>
<dbReference type="SMART" id="SM00409">
    <property type="entry name" value="IG"/>
    <property type="match status" value="27"/>
</dbReference>
<feature type="region of interest" description="Disordered" evidence="10">
    <location>
        <begin position="4862"/>
        <end position="4883"/>
    </location>
</feature>
<dbReference type="SMART" id="SM00406">
    <property type="entry name" value="IGv"/>
    <property type="match status" value="8"/>
</dbReference>
<feature type="domain" description="Ig-like" evidence="15">
    <location>
        <begin position="4419"/>
        <end position="4509"/>
    </location>
</feature>
<feature type="region of interest" description="Disordered" evidence="10">
    <location>
        <begin position="4812"/>
        <end position="4847"/>
    </location>
</feature>
<dbReference type="EMBL" id="VCEB01000001">
    <property type="protein sequence ID" value="KAB0386804.1"/>
    <property type="molecule type" value="Genomic_DNA"/>
</dbReference>
<dbReference type="SMART" id="SM00233">
    <property type="entry name" value="PH"/>
    <property type="match status" value="1"/>
</dbReference>
<feature type="domain" description="Ig-like" evidence="15">
    <location>
        <begin position="2292"/>
        <end position="2376"/>
    </location>
</feature>
<evidence type="ECO:0000256" key="4">
    <source>
        <dbReference type="ARBA" id="ARBA00022490"/>
    </source>
</evidence>
<feature type="domain" description="Ig-like" evidence="15">
    <location>
        <begin position="2935"/>
        <end position="3025"/>
    </location>
</feature>
<dbReference type="Pfam" id="PF00041">
    <property type="entry name" value="fn3"/>
    <property type="match status" value="1"/>
</dbReference>
<dbReference type="GO" id="GO:0005737">
    <property type="term" value="C:cytoplasm"/>
    <property type="evidence" value="ECO:0007669"/>
    <property type="project" value="UniProtKB-SubCell"/>
</dbReference>
<dbReference type="CDD" id="cd20971">
    <property type="entry name" value="IgI_1_Titin-A168_like"/>
    <property type="match status" value="1"/>
</dbReference>
<organism evidence="17 18">
    <name type="scientific">Muntiacus reevesi</name>
    <name type="common">Reeves' muntjac</name>
    <name type="synonym">Cervus reevesi</name>
    <dbReference type="NCBI Taxonomy" id="9886"/>
    <lineage>
        <taxon>Eukaryota</taxon>
        <taxon>Metazoa</taxon>
        <taxon>Chordata</taxon>
        <taxon>Craniata</taxon>
        <taxon>Vertebrata</taxon>
        <taxon>Euteleostomi</taxon>
        <taxon>Mammalia</taxon>
        <taxon>Eutheria</taxon>
        <taxon>Laurasiatheria</taxon>
        <taxon>Artiodactyla</taxon>
        <taxon>Ruminantia</taxon>
        <taxon>Pecora</taxon>
        <taxon>Cervidae</taxon>
        <taxon>Muntiacinae</taxon>
        <taxon>Muntiacus</taxon>
    </lineage>
</organism>
<dbReference type="PROSITE" id="PS50003">
    <property type="entry name" value="PH_DOMAIN"/>
    <property type="match status" value="1"/>
</dbReference>
<dbReference type="FunFam" id="2.60.40.10:FF:000228">
    <property type="entry name" value="obscurin isoform X4"/>
    <property type="match status" value="10"/>
</dbReference>
<name>A0A5J5N4A3_MUNRE</name>
<feature type="compositionally biased region" description="Low complexity" evidence="10">
    <location>
        <begin position="3881"/>
        <end position="3900"/>
    </location>
</feature>
<evidence type="ECO:0000256" key="6">
    <source>
        <dbReference type="ARBA" id="ARBA00022737"/>
    </source>
</evidence>
<dbReference type="InterPro" id="IPR013106">
    <property type="entry name" value="Ig_V-set"/>
</dbReference>
<feature type="region of interest" description="Disordered" evidence="10">
    <location>
        <begin position="3136"/>
        <end position="3181"/>
    </location>
</feature>
<feature type="region of interest" description="Disordered" evidence="10">
    <location>
        <begin position="3062"/>
        <end position="3124"/>
    </location>
</feature>
<evidence type="ECO:0000256" key="9">
    <source>
        <dbReference type="PROSITE-ProRule" id="PRU00192"/>
    </source>
</evidence>
<dbReference type="InterPro" id="IPR003598">
    <property type="entry name" value="Ig_sub2"/>
</dbReference>
<proteinExistence type="inferred from homology"/>
<dbReference type="SMART" id="SM00325">
    <property type="entry name" value="RhoGEF"/>
    <property type="match status" value="1"/>
</dbReference>
<feature type="domain" description="Ig-like" evidence="15">
    <location>
        <begin position="1"/>
        <end position="61"/>
    </location>
</feature>
<evidence type="ECO:0000256" key="10">
    <source>
        <dbReference type="SAM" id="MobiDB-lite"/>
    </source>
</evidence>
<dbReference type="FunFam" id="2.30.29.30:FF:000197">
    <property type="entry name" value="obscurin isoform X5"/>
    <property type="match status" value="1"/>
</dbReference>
<keyword evidence="11" id="KW-0472">Membrane</keyword>
<dbReference type="InterPro" id="IPR055251">
    <property type="entry name" value="SOS1_NGEF_PH"/>
</dbReference>
<dbReference type="PANTHER" id="PTHR35971">
    <property type="entry name" value="SI:DKEY-31G6.6"/>
    <property type="match status" value="1"/>
</dbReference>
<dbReference type="SUPFAM" id="SSF49265">
    <property type="entry name" value="Fibronectin type III"/>
    <property type="match status" value="1"/>
</dbReference>
<feature type="domain" description="Ig-like" evidence="15">
    <location>
        <begin position="1939"/>
        <end position="2022"/>
    </location>
</feature>
<dbReference type="Gene3D" id="1.20.900.10">
    <property type="entry name" value="Dbl homology (DH) domain"/>
    <property type="match status" value="1"/>
</dbReference>
<feature type="compositionally biased region" description="Acidic residues" evidence="10">
    <location>
        <begin position="4720"/>
        <end position="4731"/>
    </location>
</feature>
<keyword evidence="8" id="KW-0393">Immunoglobulin domain</keyword>
<feature type="region of interest" description="Disordered" evidence="10">
    <location>
        <begin position="3867"/>
        <end position="3908"/>
    </location>
</feature>
<dbReference type="PANTHER" id="PTHR35971:SF5">
    <property type="entry name" value="OBSCURIN LIKE CYTOSKELETAL ADAPTOR 1"/>
    <property type="match status" value="1"/>
</dbReference>
<keyword evidence="7" id="KW-1015">Disulfide bond</keyword>
<dbReference type="InterPro" id="IPR000219">
    <property type="entry name" value="DH_dom"/>
</dbReference>
<dbReference type="InterPro" id="IPR013098">
    <property type="entry name" value="Ig_I-set"/>
</dbReference>
<evidence type="ECO:0000256" key="3">
    <source>
        <dbReference type="ARBA" id="ARBA00022443"/>
    </source>
</evidence>
<dbReference type="SUPFAM" id="SSF50729">
    <property type="entry name" value="PH domain-like"/>
    <property type="match status" value="1"/>
</dbReference>
<dbReference type="FunFam" id="1.20.900.10:FF:000027">
    <property type="entry name" value="Obscurin, cytoskeletal calmodulin and titin-interacting RhoGEF"/>
    <property type="match status" value="1"/>
</dbReference>
<dbReference type="FunFam" id="2.60.40.10:FF:000380">
    <property type="entry name" value="obscurin isoform X3"/>
    <property type="match status" value="1"/>
</dbReference>
<feature type="domain" description="Ig-like" evidence="15">
    <location>
        <begin position="2115"/>
        <end position="2198"/>
    </location>
</feature>
<dbReference type="InterPro" id="IPR003599">
    <property type="entry name" value="Ig_sub"/>
</dbReference>
<feature type="compositionally biased region" description="Polar residues" evidence="10">
    <location>
        <begin position="4863"/>
        <end position="4883"/>
    </location>
</feature>
<dbReference type="InterPro" id="IPR035899">
    <property type="entry name" value="DBL_dom_sf"/>
</dbReference>
<feature type="domain" description="Ig-like" evidence="15">
    <location>
        <begin position="2561"/>
        <end position="2650"/>
    </location>
</feature>
<feature type="region of interest" description="Disordered" evidence="10">
    <location>
        <begin position="4706"/>
        <end position="4750"/>
    </location>
</feature>
<sequence>AGSSATLSCEVAQAQTEVTWYKDGKKLSPSSKVRVEATGRGRRLVVQQAGKADAGEYSCEAGGQKVSFHLDVTGQSCVQVMRGLAFRHEPRVHFLSYGVFHPVYQSFCCSPQWCSRSTWRVEWYGSKWCFFLLKYKCSGLVHWEDPEESGGEGGGRGDRDGEYISSVYSCHLFLISSASVRSIPFLSFFEPICTKCFFDVSNFLEEFSIGLKLNIQKTKIMASGPITSWQIDVETVADFILGDSKVTTDGDCSHEIKKHLLLGRKVMTNLDSILKSRDIILPRKVHLVKAMVFPVIMHECLSWTDEMVGWHHRLNGHEFGWTPGVCDGQGGLACCNSWGCKESDMTDKLQNNCKTHVLQFVNHPVSSVSSVTQLCPTLCDPMSRSTSGLPPSVVFAKEQPARSDVQAVAGSSATLSCEVAQAQTEVTWYKDGKKLSPSSKVRVEATGRGRRLVVQQAGKADAGEYSCEAGSQKVSFHLDVTGQSFICLMQGCHKPSICTKCNICQPPQSAVKQSVPVEVISFPASGLFPVSQYYASGGQSIGASTSVSNFVVSSLTFRSLIHFEFIFVDGVRERSDFILSHVAVQFSQHHLLKKLSFLHILNISKVYSCLPCQRQGAHILSLGFISCPVVFLVASLEFSMCDNLSSAYTETFTSFPIWISFISLTSVSAIVRTSKTMLNKSGESGHPCLVPNLKGSAFRFSPLRMMVYYGFIVYGLYYVEVGSRCASFLENFYHKWLLNFFAQIVCESVWSSTFVCWNIFNYLFNFTTCDCPSSETIFSSLHFFSLFCSLEVISIILSSSSLIHSSASVILLLIPSSIFLILVIAFFITVSGSEVCRQLGQTGSWCSLLVQWFRLGTPTTRAHFQSLAHELKSHNRYIRKNKNIYETNTPEGKTELLYSNVESWINEGTVIRSKEQKREFSKRPVHRRTFVPPPHFFFSVVAVQGVENDGLFVRIWCTVIGGTAMLSCKVAQTQREVTWFKDEKKLSASSECGIVPVHNSLWVCIDTRNLTLHLCQIRTYTLQMHIKRNSRWFRDQKPMVAFAKEQAARSDVQAVAGANTTLSCEVAQAQTEVTWFKDGKKLSSSSKVRVEAKGYTRRLVVQHAGKADAGEYSCEAGGQKVSFHLDVTGHHHILCHPLLLLLPIPPSIRVFSNESTLRLRWPKYWSFSFSISPSNEHPGLISFRMDWLDLLAVQGTLKSLLQHHSSKASILHFKPTFSLSSFIFIKRLFSSSSLSAIKVVSSAYLSSNCCFLTCIQVSQEAGQVVWYSHLFQNFPQFIVIHTVEGFGIVNKAEIDVSLELSCFFDDPPDIGNLISGQKVLITEDLEDVEVQEGSSATFCCRISPADYRPVHWFLDKTPLSANELNEIEAQPGGYHVLTLRQLALKDSGTVHFEAGDQRTSAALQVTEKPSAFSQGLTDATVTEGEDLTLVCETSASDSPVCWTKDGKPLRPSARCQLTYEGRRAQLVITETTLQDSGRYKCETAGIWSSSIVRVHARPVQFREGLKDVEVLEGGAATLRCVLSSVVRPVEWRRGDELLQPGGKYSLRQDGTVLELVVRDLRPQDSGQYFCSFGDQVTSARLTVKALPAEFIGRLRSKEVAEGTTATFRCELSKEAPVEWRKGPETLRAGDRVSLRQDGAVCELEMRDLTVEDAGEYSCVCGQEKTSATLTVRALPTEFTRRLRGKEATEGATVTLHCELSKAAPVEWRKGSETLRAGDRVSVKQDGAVCELEIRDLVVEDAGEYMCVCGQEKTSATLTIRALPAKFTKGLRKEEAVEGATAKLHCELSKAAPVEWRKGPETLRARDRVSLRQEGAVCELEICDLTMEDAGEYSCVCGQEKTSAMLTVRALPAKFTKGLRKEEAMEGATAKLHCELSKVAPVEWRKGPETVRAGDRVSLRQEGAVCELEIRELTVEDTGEYSCVCGQERTSATLTIKALPARFIKALKKEEAMEGATAKLRCELSKAAPVEWRKGPETLRAGDRVSLRQEGAMCELEIRELTVEDAGEYSCVCGQEKTSAMLTVRALPAKFTKGLRKEEAMEGATAKLRCELSKAAPVEWRKGPETLRAGKRLRVKQEGAVCELEIRDLTVEDAGEYSCVCGQERTSATLTVRALPAEFIGRLRSKEATEGATVTLHCELSKAAPVEWRKGTETLRAGDRVSLRQDGAECELEIRELVLTDAGEYSCVCGQERTSAALTVTAPQVVFRKPLQSLQAEEGASASLQCELSEPGAAVVWSKGGLEVQADERREPRQRGRVAELVLRGLRREDTGEYTCSCGSQATSATLSVTAAPVRFLQELQAQEVDEGATARLRCELSRAGSSVEWRKGSLQLFPCAKYQMVLEGTAAELLVHGAEPEDAGLYTCDTGHAQSTACLSVRGPRPVFKTELQSAEQEAGGVARLCCQLSDAEAGAPVLWLKEGVELHVSPKYEMRREGATCELLIHGLEAKDVGEYSCVAGSQKTLAFLKVKEPEVTIVRGLADTEVQADGEAEFSCEVSRAGVDVEWRLQGLPLQTNEVTEVAVQGGRTHTLRLKSVTPEDAGTVSFHVGGHTSSAQLTVRVPEVTILEPLRDAELSEGQDAHFRCRLSRALGQEAHWALGGVPLQANEMNDIAVEHGTLHSLTLHKVTLEDAGTISFQVGSCRSEAQLKVTAKNTVVRGLENVEAPEGGEALFECVLSQPEVAAHTWLLDDEPVRTSENAEVVYFENGLRHLLLLKNLRPQDSCRVTFLVGDMVTSAFLTVRGWRLEVLEAPQDVTVRAGGQASFSCTLSETVPVGEATWYINGASVQPDDADWTVTADGSHHALLLRRAQPHHAGEVTFAARDAVASARLTVLGLPDPPEDAEVVGRSGSSVTLSWVAPASDGGGGLRGYRVEMKAAATGEWQLCHDLVPGPECVVAGLAPGETYRFRVAAVGPAGTGEPVYLPQTVKLAEPLEPRPAAPAPESRQVVAGGDLCLECEVAEAGEVVWLKGTERIQPSGRVQVLCQGQRQMLLIQGFSAEDQGEYRCAPARESASGSAAAFQVVLTPESGEEAPAQPSLPPEAAQEGDLHLLWEALARKRRMSREPTLDSISELPEEDGRPQGPRPEAEEAAPDLSEEYSTADELARTGEADLSHTSSDDESRAGTPSLVTYLKKAGRPSASPLASKVGAPAAPSGKPQEKQQEKPPAVHPPPGDLSAGDLGDATLDQAAVKIQAAFKGYKVRKEMQQQEGPVLRCTFGDTVAQVGDVLHLECVVSSKTDVRARWLKDGVELTDSRHHHIDQLADGTCSLLVTSLGRADAGRYTCQVSNKFGHVAHSASVAVSGTESENESSSGGELDDNFRRAARRLHRLFRTKGPAEVSDEEIFFSADEGKAEPEEPGDWQTYREDEHSICICFETLAEARRAASRFQEMFGVLGIRVDISLSEQGPRRVEMRIDKVAPAPSAPLEPAPTAEAAPVFLTELQNQEVLDGYPVSFDCVVAGQPMPTVRWFKDGRMLEEDDHYMISEDQQGGHQLIITAVVPADMGVYRCLAENSVGVSSTKAELRVDLTSTDYETAADATETSSYFSAQGYLSSREQEGTESTSEEGQLPQVVEELKDLQVAPGTRLAKFQLKVKGYPTPQLYWFKDGQPLTASAHIRMSDRKMLHTLEVVSVTGEDAGQYSAYISNAVGAAYSSARLLVRGPNEPEEKPALDAQQQLVPPRFLEKFSSKKVKKGSSITFSVKVEGSPPPAVHWLREEAEQGVLWIGRHTPGYTVASSAQQHSLVLLDVGRQHQGTYTCIASNAAGQALCSAGLHVSGLPKEAGAAEEQPEVKEALISTFLQGTQAVAAQMSEPAAFTDLSGQKKELLAAEARGHLSLAEVGTEEFLKKLTSQITEMVSAKITQAKLQVPGVDSDEESKTPSASPRHGRSRPSSSIQESSSESEDGDSRGEIFDIYVVTADYLPLGAEQDAILLREGQYVEVLDSAHPLRWLVRTKPTKNSPSRQGWVSPAYLDRRLKLSPEWGPAEAPEFPGEALSEDEYKTRLSAIIRDLLSSEQSFVGELQFLQSHHMQYLDRCPHVPAAVASQKAVIFRNVQDIGHFHSSFLQELRSCDTDDDVAMCFIKNQAAFEKYLEFLVGRVQAESVMVSTAVQEFYKKYTEEVLSAADPSQPPPPPLQHFLEQPVERVQQYQALLKELIRNKARNGQNCALLEQAYAVVSALPQRAENQLHVSLIENYPGTLEALGEPIRQGHFIVWEGAPGARMPWKGHHRHVFLFRHHLVVCKPRRDSRTDTFSYVFRNMMKLSSIDLNDQVEGDDRAFEIWHEREDSVRKYLLQARTVITKNSWVKEICGIQQRLALPIWRPPDFEEELADCTAELGETVKLACRVTGTPKPIVSWYKDGKPVEVDPHHILIEDPDGSCALILDNLTGADSGQYMCFAASAAGNASTLGKILVQVPPRFVNKVRAVPFVDGEDAQITCTIEGAPYPQIRWYKDGALLTPGGKYQTLSEPRSGLLVLEIRAAGTEDLGIYECELVNRLGSKRSRAELLMQSPVLQAREQHRVERLAAVEVTEQETKVPKKTVIIEETITTVVKSPRGRRQSPSKSPSRYSHPASLPRPGLLAPELPPSPEASRPSRPEAEPGWRPAVPTLFVTEPETHTAGLPGGTRPQPKWVEVEETIEVRVKKAGSKGASLARETPGSSEELRFTLPGRVSGGDPNTNNSNNKLLTQEPPATVTAGEPLIFCVETGPESPEPSPPWGDEEEAPLEEERDASQGEEPLGADGLQGRDPKILMHHGRALTLADLEDYVPREGETFGCSGPRPSAADDPPCEISVLQREIGEPTVGQPVLLNVGRPPDSRAPPGCFGRVPRPREAFPLGPQGRGPTGVSFYFREARARDAATQKPSFCTQVQRSADSGQSSFKTEVSTQTVSFGTVGETVTLHIRPDRDMDPSPSQG</sequence>
<dbReference type="FunFam" id="2.60.40.10:FF:000773">
    <property type="entry name" value="obscurin isoform X4"/>
    <property type="match status" value="1"/>
</dbReference>
<dbReference type="SMART" id="SM00015">
    <property type="entry name" value="IQ"/>
    <property type="match status" value="1"/>
</dbReference>
<dbReference type="CDD" id="cd23767">
    <property type="entry name" value="IQCD"/>
    <property type="match status" value="1"/>
</dbReference>
<keyword evidence="5" id="KW-0597">Phosphoprotein</keyword>
<dbReference type="Pfam" id="PF00612">
    <property type="entry name" value="IQ"/>
    <property type="match status" value="1"/>
</dbReference>
<dbReference type="PROSITE" id="PS50853">
    <property type="entry name" value="FN3"/>
    <property type="match status" value="1"/>
</dbReference>
<feature type="non-terminal residue" evidence="17">
    <location>
        <position position="1"/>
    </location>
</feature>
<feature type="domain" description="Ig-like" evidence="15">
    <location>
        <begin position="3430"/>
        <end position="3525"/>
    </location>
</feature>
<dbReference type="Pfam" id="PF22697">
    <property type="entry name" value="SOS1_NGEF_PH"/>
    <property type="match status" value="1"/>
</dbReference>
<evidence type="ECO:0000259" key="15">
    <source>
        <dbReference type="PROSITE" id="PS50835"/>
    </source>
</evidence>
<dbReference type="FunFam" id="2.60.40.10:FF:000866">
    <property type="entry name" value="Obscurin, cytoskeletal calmodulin and titin-interacting RhoGEF"/>
    <property type="match status" value="1"/>
</dbReference>
<evidence type="ECO:0000256" key="7">
    <source>
        <dbReference type="ARBA" id="ARBA00023157"/>
    </source>
</evidence>
<feature type="domain" description="Ig-like" evidence="15">
    <location>
        <begin position="2027"/>
        <end position="2110"/>
    </location>
</feature>
<protein>
    <submittedName>
        <fullName evidence="17">Uncharacterized protein</fullName>
    </submittedName>
</protein>
<dbReference type="PROSITE" id="PS50835">
    <property type="entry name" value="IG_LIKE"/>
    <property type="match status" value="24"/>
</dbReference>
<dbReference type="FunFam" id="2.60.40.10:FF:000421">
    <property type="entry name" value="LOW QUALITY PROTEIN: obscurin"/>
    <property type="match status" value="3"/>
</dbReference>
<dbReference type="CDD" id="cd13239">
    <property type="entry name" value="PH_Obscurin"/>
    <property type="match status" value="1"/>
</dbReference>